<dbReference type="PANTHER" id="PTHR43318:SF1">
    <property type="entry name" value="POLYSACCHARIDE BIOSYNTHESIS PROTEIN EPSC-RELATED"/>
    <property type="match status" value="1"/>
</dbReference>
<dbReference type="EMBL" id="JAKZGO010000001">
    <property type="protein sequence ID" value="MCH7412037.1"/>
    <property type="molecule type" value="Genomic_DNA"/>
</dbReference>
<dbReference type="PANTHER" id="PTHR43318">
    <property type="entry name" value="UDP-N-ACETYLGLUCOSAMINE 4,6-DEHYDRATASE"/>
    <property type="match status" value="1"/>
</dbReference>
<evidence type="ECO:0000256" key="2">
    <source>
        <dbReference type="SAM" id="Phobius"/>
    </source>
</evidence>
<reference evidence="4" key="1">
    <citation type="submission" date="2022-03" db="EMBL/GenBank/DDBJ databases">
        <title>De novo assembled genomes of Belliella spp. (Cyclobacteriaceae) strains.</title>
        <authorList>
            <person name="Szabo A."/>
            <person name="Korponai K."/>
            <person name="Felfoldi T."/>
        </authorList>
    </citation>
    <scope>NUCLEOTIDE SEQUENCE</scope>
    <source>
        <strain evidence="4">DSM 111903</strain>
    </source>
</reference>
<proteinExistence type="inferred from homology"/>
<keyword evidence="2" id="KW-1133">Transmembrane helix</keyword>
<name>A0ABS9V6J1_9BACT</name>
<feature type="transmembrane region" description="Helical" evidence="2">
    <location>
        <begin position="12"/>
        <end position="35"/>
    </location>
</feature>
<dbReference type="CDD" id="cd05237">
    <property type="entry name" value="UDP_invert_4-6DH_SDR_e"/>
    <property type="match status" value="1"/>
</dbReference>
<feature type="transmembrane region" description="Helical" evidence="2">
    <location>
        <begin position="116"/>
        <end position="135"/>
    </location>
</feature>
<dbReference type="InterPro" id="IPR029063">
    <property type="entry name" value="SAM-dependent_MTases_sf"/>
</dbReference>
<comment type="similarity">
    <text evidence="1">Belongs to the polysaccharide synthase family.</text>
</comment>
<protein>
    <submittedName>
        <fullName evidence="4">Polysaccharide biosynthesis protein</fullName>
    </submittedName>
</protein>
<dbReference type="InterPro" id="IPR003869">
    <property type="entry name" value="Polysac_CapD-like"/>
</dbReference>
<evidence type="ECO:0000313" key="5">
    <source>
        <dbReference type="Proteomes" id="UP001165430"/>
    </source>
</evidence>
<gene>
    <name evidence="4" type="ORF">MM213_00965</name>
</gene>
<evidence type="ECO:0000256" key="1">
    <source>
        <dbReference type="ARBA" id="ARBA00007430"/>
    </source>
</evidence>
<keyword evidence="5" id="KW-1185">Reference proteome</keyword>
<feature type="domain" description="Polysaccharide biosynthesis protein CapD-like" evidence="3">
    <location>
        <begin position="294"/>
        <end position="583"/>
    </location>
</feature>
<organism evidence="4 5">
    <name type="scientific">Belliella alkalica</name>
    <dbReference type="NCBI Taxonomy" id="1730871"/>
    <lineage>
        <taxon>Bacteria</taxon>
        <taxon>Pseudomonadati</taxon>
        <taxon>Bacteroidota</taxon>
        <taxon>Cytophagia</taxon>
        <taxon>Cytophagales</taxon>
        <taxon>Cyclobacteriaceae</taxon>
        <taxon>Belliella</taxon>
    </lineage>
</organism>
<dbReference type="InterPro" id="IPR051203">
    <property type="entry name" value="Polysaccharide_Synthase-Rel"/>
</dbReference>
<dbReference type="InterPro" id="IPR036291">
    <property type="entry name" value="NAD(P)-bd_dom_sf"/>
</dbReference>
<dbReference type="RefSeq" id="WP_241409429.1">
    <property type="nucleotide sequence ID" value="NZ_JAKZGO010000001.1"/>
</dbReference>
<comment type="caution">
    <text evidence="4">The sequence shown here is derived from an EMBL/GenBank/DDBJ whole genome shotgun (WGS) entry which is preliminary data.</text>
</comment>
<dbReference type="SUPFAM" id="SSF51735">
    <property type="entry name" value="NAD(P)-binding Rossmann-fold domains"/>
    <property type="match status" value="1"/>
</dbReference>
<dbReference type="Pfam" id="PF02719">
    <property type="entry name" value="Polysacc_synt_2"/>
    <property type="match status" value="1"/>
</dbReference>
<accession>A0ABS9V6J1</accession>
<dbReference type="Gene3D" id="3.40.50.720">
    <property type="entry name" value="NAD(P)-binding Rossmann-like Domain"/>
    <property type="match status" value="2"/>
</dbReference>
<feature type="transmembrane region" description="Helical" evidence="2">
    <location>
        <begin position="47"/>
        <end position="71"/>
    </location>
</feature>
<feature type="transmembrane region" description="Helical" evidence="2">
    <location>
        <begin position="83"/>
        <end position="101"/>
    </location>
</feature>
<evidence type="ECO:0000313" key="4">
    <source>
        <dbReference type="EMBL" id="MCH7412037.1"/>
    </source>
</evidence>
<dbReference type="Proteomes" id="UP001165430">
    <property type="component" value="Unassembled WGS sequence"/>
</dbReference>
<dbReference type="SUPFAM" id="SSF53335">
    <property type="entry name" value="S-adenosyl-L-methionine-dependent methyltransferases"/>
    <property type="match status" value="1"/>
</dbReference>
<evidence type="ECO:0000259" key="3">
    <source>
        <dbReference type="Pfam" id="PF02719"/>
    </source>
</evidence>
<keyword evidence="2" id="KW-0472">Membrane</keyword>
<keyword evidence="2" id="KW-0812">Transmembrane</keyword>
<sequence length="637" mass="72245">MFKIKNLRTVPRLLILMLDLSLVINSGLFAYFIRFNFNTKAFASYEIFPSVLMLSLHIFVWMLLTKTYAGIVRNTGIEDIQRLAGLFVGSYISYISINQFFDNLGFVSDWFMPNSVALIGVLLAFILLLAFRMLVKYFFQFMKGSKNTITKKRIVIYGAGDVGTMAYQVFENNVLSDYQPIAFIDDDNLKSGKRLFGKRIYHDLHGLKQLLDTGSISQVVIAIAEISKLKKKAILDLCAQYQVTCKLIPPPKDWVDSELSLNDVRPVKVEDLLGREEIKLSNEKIEFSIIGKVVLVTGAAGSIGSEISRQLIKYKPKLLILLDQSESPLYDLEQELKGQFESVSRKIVLCDIRDKSKLRKIFDKYRPNILFHAAAYKHVPMMEQFPEEAIETNIFGTKNLADLAVDFDLDKFVMVSTDKAVNPTNVMGASKRLAEMYVQAYGNYLEFQYVAGFTKFITTRFGNVLGSNGSVLPLFKKQLESGGPLTVTDKEITRYFMTIPEACQLVLEASIMGNGGEIFVFDMGEPVKIYDLAKSFIELSGKRLGEDIDIVFTGLRPGEKLFEELFNDYEKILPTYHKKINIAQVMPEDLISLQSHLQILEGMLFKKSKEVLVDMLSELVPGFTSSSYPRKNKLEDY</sequence>